<name>A0ABR1FP42_AURAN</name>
<reference evidence="2 3" key="1">
    <citation type="submission" date="2024-03" db="EMBL/GenBank/DDBJ databases">
        <title>Aureococcus anophagefferens CCMP1851 and Kratosvirus quantuckense: Draft genome of a second virus-susceptible host strain in the model system.</title>
        <authorList>
            <person name="Chase E."/>
            <person name="Truchon A.R."/>
            <person name="Schepens W."/>
            <person name="Wilhelm S.W."/>
        </authorList>
    </citation>
    <scope>NUCLEOTIDE SEQUENCE [LARGE SCALE GENOMIC DNA]</scope>
    <source>
        <strain evidence="2 3">CCMP1851</strain>
    </source>
</reference>
<keyword evidence="3" id="KW-1185">Reference proteome</keyword>
<evidence type="ECO:0000259" key="1">
    <source>
        <dbReference type="PROSITE" id="PS50020"/>
    </source>
</evidence>
<evidence type="ECO:0000313" key="3">
    <source>
        <dbReference type="Proteomes" id="UP001363151"/>
    </source>
</evidence>
<dbReference type="CDD" id="cd00201">
    <property type="entry name" value="WW"/>
    <property type="match status" value="1"/>
</dbReference>
<comment type="caution">
    <text evidence="2">The sequence shown here is derived from an EMBL/GenBank/DDBJ whole genome shotgun (WGS) entry which is preliminary data.</text>
</comment>
<dbReference type="EMBL" id="JBBJCI010000309">
    <property type="protein sequence ID" value="KAK7234742.1"/>
    <property type="molecule type" value="Genomic_DNA"/>
</dbReference>
<gene>
    <name evidence="2" type="ORF">SO694_0029706</name>
</gene>
<feature type="domain" description="WW" evidence="1">
    <location>
        <begin position="72"/>
        <end position="106"/>
    </location>
</feature>
<dbReference type="Gene3D" id="2.20.70.10">
    <property type="match status" value="1"/>
</dbReference>
<accession>A0ABR1FP42</accession>
<dbReference type="InterPro" id="IPR001202">
    <property type="entry name" value="WW_dom"/>
</dbReference>
<organism evidence="2 3">
    <name type="scientific">Aureococcus anophagefferens</name>
    <name type="common">Harmful bloom alga</name>
    <dbReference type="NCBI Taxonomy" id="44056"/>
    <lineage>
        <taxon>Eukaryota</taxon>
        <taxon>Sar</taxon>
        <taxon>Stramenopiles</taxon>
        <taxon>Ochrophyta</taxon>
        <taxon>Pelagophyceae</taxon>
        <taxon>Pelagomonadales</taxon>
        <taxon>Pelagomonadaceae</taxon>
        <taxon>Aureococcus</taxon>
    </lineage>
</organism>
<dbReference type="Pfam" id="PF00397">
    <property type="entry name" value="WW"/>
    <property type="match status" value="1"/>
</dbReference>
<dbReference type="SMART" id="SM00456">
    <property type="entry name" value="WW"/>
    <property type="match status" value="1"/>
</dbReference>
<dbReference type="PROSITE" id="PS50020">
    <property type="entry name" value="WW_DOMAIN_2"/>
    <property type="match status" value="1"/>
</dbReference>
<dbReference type="InterPro" id="IPR036020">
    <property type="entry name" value="WW_dom_sf"/>
</dbReference>
<dbReference type="Proteomes" id="UP001363151">
    <property type="component" value="Unassembled WGS sequence"/>
</dbReference>
<sequence>MKMWVAKKALTNSAVQKKVKQSLFKEAKKDPKKAADLATQAAAPHVKTVAAQVTPGPGARRAPVPVVVAPRVGAASDWTAHVDPATGKEYYYNAKTGETVWERPAAFPAPVVRRVVGRAEAAAPSGDGWLEVTNSGGTRRGLVPAPTSSCAAPAAPAVEPVVVVKPATAKYKPTAKLYKAPKARRSL</sequence>
<dbReference type="SUPFAM" id="SSF51045">
    <property type="entry name" value="WW domain"/>
    <property type="match status" value="1"/>
</dbReference>
<proteinExistence type="predicted"/>
<evidence type="ECO:0000313" key="2">
    <source>
        <dbReference type="EMBL" id="KAK7234742.1"/>
    </source>
</evidence>
<protein>
    <recommendedName>
        <fullName evidence="1">WW domain-containing protein</fullName>
    </recommendedName>
</protein>